<accession>A0ACC3NC84</accession>
<comment type="caution">
    <text evidence="1">The sequence shown here is derived from an EMBL/GenBank/DDBJ whole genome shotgun (WGS) entry which is preliminary data.</text>
</comment>
<reference evidence="1" key="1">
    <citation type="submission" date="2023-07" db="EMBL/GenBank/DDBJ databases">
        <title>Black Yeasts Isolated from many extreme environments.</title>
        <authorList>
            <person name="Coleine C."/>
            <person name="Stajich J.E."/>
            <person name="Selbmann L."/>
        </authorList>
    </citation>
    <scope>NUCLEOTIDE SEQUENCE</scope>
    <source>
        <strain evidence="1">CCFEE 5714</strain>
    </source>
</reference>
<proteinExistence type="predicted"/>
<sequence>MEETLCSAVHESEGRQPPPYSADPDPETILQIQRVVARERRVDPAFIGEAERLRNFLFFTLLVDYQCLGGIKLTGVDRNHFTAVGNRIDDLRIASVSTALTEEENQTLAPYFWRYIHAPCNILGLPVDSVVIAILRFIKYRDRRGRYKGSTHGLLIELGPGILASKIDMDRTIVIPRVISPADQTRRQKLLQKVEVVSRQYFNEIHGATQDTQAYWDWLIMPEETLVSVQQSNPSMSHLDNG</sequence>
<gene>
    <name evidence="1" type="ORF">LTR37_007977</name>
</gene>
<dbReference type="Proteomes" id="UP001281147">
    <property type="component" value="Unassembled WGS sequence"/>
</dbReference>
<evidence type="ECO:0000313" key="1">
    <source>
        <dbReference type="EMBL" id="KAK3714175.1"/>
    </source>
</evidence>
<dbReference type="EMBL" id="JAUTXU010000057">
    <property type="protein sequence ID" value="KAK3714175.1"/>
    <property type="molecule type" value="Genomic_DNA"/>
</dbReference>
<keyword evidence="2" id="KW-1185">Reference proteome</keyword>
<organism evidence="1 2">
    <name type="scientific">Vermiconidia calcicola</name>
    <dbReference type="NCBI Taxonomy" id="1690605"/>
    <lineage>
        <taxon>Eukaryota</taxon>
        <taxon>Fungi</taxon>
        <taxon>Dikarya</taxon>
        <taxon>Ascomycota</taxon>
        <taxon>Pezizomycotina</taxon>
        <taxon>Dothideomycetes</taxon>
        <taxon>Dothideomycetidae</taxon>
        <taxon>Mycosphaerellales</taxon>
        <taxon>Extremaceae</taxon>
        <taxon>Vermiconidia</taxon>
    </lineage>
</organism>
<protein>
    <submittedName>
        <fullName evidence="1">Uncharacterized protein</fullName>
    </submittedName>
</protein>
<name>A0ACC3NC84_9PEZI</name>
<evidence type="ECO:0000313" key="2">
    <source>
        <dbReference type="Proteomes" id="UP001281147"/>
    </source>
</evidence>